<keyword evidence="10" id="KW-1185">Reference proteome</keyword>
<reference evidence="9 10" key="1">
    <citation type="submission" date="2019-05" db="EMBL/GenBank/DDBJ databases">
        <title>Another draft genome of Portunus trituberculatus and its Hox gene families provides insights of decapod evolution.</title>
        <authorList>
            <person name="Jeong J.-H."/>
            <person name="Song I."/>
            <person name="Kim S."/>
            <person name="Choi T."/>
            <person name="Kim D."/>
            <person name="Ryu S."/>
            <person name="Kim W."/>
        </authorList>
    </citation>
    <scope>NUCLEOTIDE SEQUENCE [LARGE SCALE GENOMIC DNA]</scope>
    <source>
        <tissue evidence="9">Muscle</tissue>
    </source>
</reference>
<dbReference type="InterPro" id="IPR001356">
    <property type="entry name" value="HD"/>
</dbReference>
<feature type="compositionally biased region" description="Basic and acidic residues" evidence="7">
    <location>
        <begin position="42"/>
        <end position="54"/>
    </location>
</feature>
<dbReference type="GO" id="GO:0003677">
    <property type="term" value="F:DNA binding"/>
    <property type="evidence" value="ECO:0007669"/>
    <property type="project" value="UniProtKB-UniRule"/>
</dbReference>
<evidence type="ECO:0000256" key="7">
    <source>
        <dbReference type="SAM" id="MobiDB-lite"/>
    </source>
</evidence>
<evidence type="ECO:0000256" key="5">
    <source>
        <dbReference type="PROSITE-ProRule" id="PRU00108"/>
    </source>
</evidence>
<evidence type="ECO:0000256" key="1">
    <source>
        <dbReference type="ARBA" id="ARBA00004123"/>
    </source>
</evidence>
<proteinExistence type="predicted"/>
<feature type="DNA-binding region" description="Homeobox" evidence="5">
    <location>
        <begin position="3"/>
        <end position="43"/>
    </location>
</feature>
<name>A0A5B7JYB2_PORTR</name>
<feature type="region of interest" description="Disordered" evidence="7">
    <location>
        <begin position="40"/>
        <end position="62"/>
    </location>
</feature>
<protein>
    <recommendedName>
        <fullName evidence="8">Homeobox domain-containing protein</fullName>
    </recommendedName>
</protein>
<keyword evidence="4 5" id="KW-0539">Nucleus</keyword>
<comment type="caution">
    <text evidence="9">The sequence shown here is derived from an EMBL/GenBank/DDBJ whole genome shotgun (WGS) entry which is preliminary data.</text>
</comment>
<dbReference type="Pfam" id="PF00046">
    <property type="entry name" value="Homeodomain"/>
    <property type="match status" value="1"/>
</dbReference>
<evidence type="ECO:0000313" key="9">
    <source>
        <dbReference type="EMBL" id="MPC97344.1"/>
    </source>
</evidence>
<feature type="domain" description="Homeobox" evidence="8">
    <location>
        <begin position="1"/>
        <end position="42"/>
    </location>
</feature>
<comment type="subcellular location">
    <subcellularLocation>
        <location evidence="1 5 6">Nucleus</location>
    </subcellularLocation>
</comment>
<evidence type="ECO:0000259" key="8">
    <source>
        <dbReference type="PROSITE" id="PS50071"/>
    </source>
</evidence>
<evidence type="ECO:0000256" key="3">
    <source>
        <dbReference type="ARBA" id="ARBA00023155"/>
    </source>
</evidence>
<dbReference type="OrthoDB" id="6382880at2759"/>
<gene>
    <name evidence="9" type="ORF">E2C01_092656</name>
</gene>
<evidence type="ECO:0000313" key="10">
    <source>
        <dbReference type="Proteomes" id="UP000324222"/>
    </source>
</evidence>
<dbReference type="EMBL" id="VSRR010109534">
    <property type="protein sequence ID" value="MPC97344.1"/>
    <property type="molecule type" value="Genomic_DNA"/>
</dbReference>
<dbReference type="Gene3D" id="1.10.10.60">
    <property type="entry name" value="Homeodomain-like"/>
    <property type="match status" value="1"/>
</dbReference>
<dbReference type="AlphaFoldDB" id="A0A5B7JYB2"/>
<evidence type="ECO:0000256" key="2">
    <source>
        <dbReference type="ARBA" id="ARBA00023125"/>
    </source>
</evidence>
<dbReference type="PROSITE" id="PS00027">
    <property type="entry name" value="HOMEOBOX_1"/>
    <property type="match status" value="1"/>
</dbReference>
<keyword evidence="3 5" id="KW-0371">Homeobox</keyword>
<sequence length="62" mass="7149">MHFEYNNFPEPVEQVAIASQLGVEYPVVKTWFQNTRKNMRKQLKEEGEPERERGGGVGVKGK</sequence>
<evidence type="ECO:0000256" key="4">
    <source>
        <dbReference type="ARBA" id="ARBA00023242"/>
    </source>
</evidence>
<dbReference type="Proteomes" id="UP000324222">
    <property type="component" value="Unassembled WGS sequence"/>
</dbReference>
<organism evidence="9 10">
    <name type="scientific">Portunus trituberculatus</name>
    <name type="common">Swimming crab</name>
    <name type="synonym">Neptunus trituberculatus</name>
    <dbReference type="NCBI Taxonomy" id="210409"/>
    <lineage>
        <taxon>Eukaryota</taxon>
        <taxon>Metazoa</taxon>
        <taxon>Ecdysozoa</taxon>
        <taxon>Arthropoda</taxon>
        <taxon>Crustacea</taxon>
        <taxon>Multicrustacea</taxon>
        <taxon>Malacostraca</taxon>
        <taxon>Eumalacostraca</taxon>
        <taxon>Eucarida</taxon>
        <taxon>Decapoda</taxon>
        <taxon>Pleocyemata</taxon>
        <taxon>Brachyura</taxon>
        <taxon>Eubrachyura</taxon>
        <taxon>Portunoidea</taxon>
        <taxon>Portunidae</taxon>
        <taxon>Portuninae</taxon>
        <taxon>Portunus</taxon>
    </lineage>
</organism>
<accession>A0A5B7JYB2</accession>
<dbReference type="InterPro" id="IPR009057">
    <property type="entry name" value="Homeodomain-like_sf"/>
</dbReference>
<dbReference type="InterPro" id="IPR017970">
    <property type="entry name" value="Homeobox_CS"/>
</dbReference>
<dbReference type="GO" id="GO:0000981">
    <property type="term" value="F:DNA-binding transcription factor activity, RNA polymerase II-specific"/>
    <property type="evidence" value="ECO:0007669"/>
    <property type="project" value="InterPro"/>
</dbReference>
<dbReference type="PROSITE" id="PS50071">
    <property type="entry name" value="HOMEOBOX_2"/>
    <property type="match status" value="1"/>
</dbReference>
<dbReference type="GO" id="GO:0005634">
    <property type="term" value="C:nucleus"/>
    <property type="evidence" value="ECO:0007669"/>
    <property type="project" value="UniProtKB-SubCell"/>
</dbReference>
<dbReference type="CDD" id="cd00086">
    <property type="entry name" value="homeodomain"/>
    <property type="match status" value="1"/>
</dbReference>
<dbReference type="SUPFAM" id="SSF46689">
    <property type="entry name" value="Homeodomain-like"/>
    <property type="match status" value="1"/>
</dbReference>
<evidence type="ECO:0000256" key="6">
    <source>
        <dbReference type="RuleBase" id="RU000682"/>
    </source>
</evidence>
<keyword evidence="2 5" id="KW-0238">DNA-binding</keyword>